<organism evidence="2 3">
    <name type="scientific">Bacteroides oleiciplenus</name>
    <dbReference type="NCBI Taxonomy" id="626931"/>
    <lineage>
        <taxon>Bacteria</taxon>
        <taxon>Pseudomonadati</taxon>
        <taxon>Bacteroidota</taxon>
        <taxon>Bacteroidia</taxon>
        <taxon>Bacteroidales</taxon>
        <taxon>Bacteroidaceae</taxon>
        <taxon>Bacteroides</taxon>
    </lineage>
</organism>
<comment type="caution">
    <text evidence="2">The sequence shown here is derived from an EMBL/GenBank/DDBJ whole genome shotgun (WGS) entry which is preliminary data.</text>
</comment>
<evidence type="ECO:0000313" key="3">
    <source>
        <dbReference type="Proteomes" id="UP000260983"/>
    </source>
</evidence>
<reference evidence="2 3" key="1">
    <citation type="submission" date="2018-08" db="EMBL/GenBank/DDBJ databases">
        <title>A genome reference for cultivated species of the human gut microbiota.</title>
        <authorList>
            <person name="Zou Y."/>
            <person name="Xue W."/>
            <person name="Luo G."/>
        </authorList>
    </citation>
    <scope>NUCLEOTIDE SEQUENCE [LARGE SCALE GENOMIC DNA]</scope>
    <source>
        <strain evidence="2 3">OM05-15BH</strain>
    </source>
</reference>
<evidence type="ECO:0000313" key="2">
    <source>
        <dbReference type="EMBL" id="RGN33864.1"/>
    </source>
</evidence>
<proteinExistence type="predicted"/>
<gene>
    <name evidence="2" type="ORF">DXB65_15405</name>
</gene>
<dbReference type="AlphaFoldDB" id="A0A3E5B8J9"/>
<evidence type="ECO:0000256" key="1">
    <source>
        <dbReference type="SAM" id="MobiDB-lite"/>
    </source>
</evidence>
<dbReference type="EMBL" id="QSUL01000010">
    <property type="protein sequence ID" value="RGN33864.1"/>
    <property type="molecule type" value="Genomic_DNA"/>
</dbReference>
<dbReference type="Proteomes" id="UP000260983">
    <property type="component" value="Unassembled WGS sequence"/>
</dbReference>
<dbReference type="RefSeq" id="WP_117724768.1">
    <property type="nucleotide sequence ID" value="NZ_QSUL01000010.1"/>
</dbReference>
<protein>
    <submittedName>
        <fullName evidence="2">Uncharacterized protein</fullName>
    </submittedName>
</protein>
<sequence length="102" mass="11410">MAKKLLITVIVLSVFQDKFDHKTQYPEGTELQVDKERADDLVSRGLAKIKEVESPKEVIKEKKEAKEKKAKEAVEAAVLSASPADENLETKQEDGQQGTEKQ</sequence>
<feature type="region of interest" description="Disordered" evidence="1">
    <location>
        <begin position="75"/>
        <end position="102"/>
    </location>
</feature>
<name>A0A3E5B8J9_9BACE</name>
<accession>A0A3E5B8J9</accession>
<feature type="compositionally biased region" description="Basic and acidic residues" evidence="1">
    <location>
        <begin position="88"/>
        <end position="102"/>
    </location>
</feature>